<gene>
    <name evidence="10" type="ORF">SAMN02745752_01260</name>
</gene>
<sequence length="379" mass="40934">MQQIFYPVILLQGWLGTAGFFLLQAGLLLVSLAAGYINAGQVYSAQALLMLLPFVYLWIGNQLLLQQDLQFLVSSVNAVNKPGGKLRLRLFQPLQQQLQLQMTDLQRQQQLLQQKLDEISHASGELEQSAVQVTRNAERQNEAASTAAAAVEELNVSILQVADLAETSRNTSQQTGDELASGHQALLTLADQIRNMAVQAQQTRGLIQKLLDSSGTINEVTATIRSLADQTNLLALNAAIEAARAGESGRGFAVVADEVRLLARHSMESASQIGQIIDDVQQHIKAATQQMNAFSHQAEQSAEGSDQVCRLLQQALQQTHQLTSQVVQVAASTLQQSQAAAEIALLAEQVREGQQGNLQAAGQARTIAHHLSELTGGQS</sequence>
<proteinExistence type="predicted"/>
<evidence type="ECO:0000256" key="6">
    <source>
        <dbReference type="PROSITE-ProRule" id="PRU00284"/>
    </source>
</evidence>
<keyword evidence="2 8" id="KW-0812">Transmembrane</keyword>
<keyword evidence="3 8" id="KW-1133">Transmembrane helix</keyword>
<keyword evidence="7" id="KW-0175">Coiled coil</keyword>
<dbReference type="EMBL" id="FPJW01000003">
    <property type="protein sequence ID" value="SFX31922.1"/>
    <property type="molecule type" value="Genomic_DNA"/>
</dbReference>
<dbReference type="PANTHER" id="PTHR32089:SF119">
    <property type="entry name" value="METHYL-ACCEPTING CHEMOTAXIS PROTEIN CTPL"/>
    <property type="match status" value="1"/>
</dbReference>
<dbReference type="Pfam" id="PF00015">
    <property type="entry name" value="MCPsignal"/>
    <property type="match status" value="1"/>
</dbReference>
<dbReference type="GO" id="GO:0007165">
    <property type="term" value="P:signal transduction"/>
    <property type="evidence" value="ECO:0007669"/>
    <property type="project" value="UniProtKB-KW"/>
</dbReference>
<protein>
    <submittedName>
        <fullName evidence="10">Methyl-accepting chemotaxis protein (MCP) signalling domain-containing protein</fullName>
    </submittedName>
</protein>
<feature type="domain" description="Methyl-accepting transducer" evidence="9">
    <location>
        <begin position="115"/>
        <end position="351"/>
    </location>
</feature>
<dbReference type="AlphaFoldDB" id="A0A1K1W3H1"/>
<feature type="transmembrane region" description="Helical" evidence="8">
    <location>
        <begin position="6"/>
        <end position="30"/>
    </location>
</feature>
<dbReference type="InterPro" id="IPR004089">
    <property type="entry name" value="MCPsignal_dom"/>
</dbReference>
<organism evidence="10 11">
    <name type="scientific">Marinospirillum alkaliphilum DSM 21637</name>
    <dbReference type="NCBI Taxonomy" id="1122209"/>
    <lineage>
        <taxon>Bacteria</taxon>
        <taxon>Pseudomonadati</taxon>
        <taxon>Pseudomonadota</taxon>
        <taxon>Gammaproteobacteria</taxon>
        <taxon>Oceanospirillales</taxon>
        <taxon>Oceanospirillaceae</taxon>
        <taxon>Marinospirillum</taxon>
    </lineage>
</organism>
<evidence type="ECO:0000256" key="7">
    <source>
        <dbReference type="SAM" id="Coils"/>
    </source>
</evidence>
<evidence type="ECO:0000256" key="2">
    <source>
        <dbReference type="ARBA" id="ARBA00022692"/>
    </source>
</evidence>
<keyword evidence="4 8" id="KW-0472">Membrane</keyword>
<evidence type="ECO:0000256" key="3">
    <source>
        <dbReference type="ARBA" id="ARBA00022989"/>
    </source>
</evidence>
<dbReference type="RefSeq" id="WP_072325495.1">
    <property type="nucleotide sequence ID" value="NZ_FPJW01000003.1"/>
</dbReference>
<evidence type="ECO:0000256" key="1">
    <source>
        <dbReference type="ARBA" id="ARBA00004141"/>
    </source>
</evidence>
<keyword evidence="5 6" id="KW-0807">Transducer</keyword>
<accession>A0A1K1W3H1</accession>
<name>A0A1K1W3H1_9GAMM</name>
<dbReference type="PROSITE" id="PS50111">
    <property type="entry name" value="CHEMOTAXIS_TRANSDUC_2"/>
    <property type="match status" value="1"/>
</dbReference>
<evidence type="ECO:0000259" key="9">
    <source>
        <dbReference type="PROSITE" id="PS50111"/>
    </source>
</evidence>
<dbReference type="Gene3D" id="1.10.287.950">
    <property type="entry name" value="Methyl-accepting chemotaxis protein"/>
    <property type="match status" value="1"/>
</dbReference>
<evidence type="ECO:0000256" key="4">
    <source>
        <dbReference type="ARBA" id="ARBA00023136"/>
    </source>
</evidence>
<evidence type="ECO:0000256" key="5">
    <source>
        <dbReference type="ARBA" id="ARBA00023224"/>
    </source>
</evidence>
<evidence type="ECO:0000313" key="10">
    <source>
        <dbReference type="EMBL" id="SFX31922.1"/>
    </source>
</evidence>
<dbReference type="SUPFAM" id="SSF58104">
    <property type="entry name" value="Methyl-accepting chemotaxis protein (MCP) signaling domain"/>
    <property type="match status" value="1"/>
</dbReference>
<reference evidence="10 11" key="1">
    <citation type="submission" date="2016-11" db="EMBL/GenBank/DDBJ databases">
        <authorList>
            <person name="Jaros S."/>
            <person name="Januszkiewicz K."/>
            <person name="Wedrychowicz H."/>
        </authorList>
    </citation>
    <scope>NUCLEOTIDE SEQUENCE [LARGE SCALE GENOMIC DNA]</scope>
    <source>
        <strain evidence="10 11">DSM 21637</strain>
    </source>
</reference>
<dbReference type="GO" id="GO:0016020">
    <property type="term" value="C:membrane"/>
    <property type="evidence" value="ECO:0007669"/>
    <property type="project" value="UniProtKB-SubCell"/>
</dbReference>
<comment type="subcellular location">
    <subcellularLocation>
        <location evidence="1">Membrane</location>
        <topology evidence="1">Multi-pass membrane protein</topology>
    </subcellularLocation>
</comment>
<feature type="transmembrane region" description="Helical" evidence="8">
    <location>
        <begin position="42"/>
        <end position="59"/>
    </location>
</feature>
<dbReference type="OrthoDB" id="9806477at2"/>
<dbReference type="Proteomes" id="UP000182350">
    <property type="component" value="Unassembled WGS sequence"/>
</dbReference>
<dbReference type="SMART" id="SM00283">
    <property type="entry name" value="MA"/>
    <property type="match status" value="1"/>
</dbReference>
<evidence type="ECO:0000256" key="8">
    <source>
        <dbReference type="SAM" id="Phobius"/>
    </source>
</evidence>
<dbReference type="PANTHER" id="PTHR32089">
    <property type="entry name" value="METHYL-ACCEPTING CHEMOTAXIS PROTEIN MCPB"/>
    <property type="match status" value="1"/>
</dbReference>
<dbReference type="GO" id="GO:0006935">
    <property type="term" value="P:chemotaxis"/>
    <property type="evidence" value="ECO:0007669"/>
    <property type="project" value="UniProtKB-ARBA"/>
</dbReference>
<evidence type="ECO:0000313" key="11">
    <source>
        <dbReference type="Proteomes" id="UP000182350"/>
    </source>
</evidence>
<dbReference type="STRING" id="1122209.SAMN02745752_01260"/>
<feature type="coiled-coil region" evidence="7">
    <location>
        <begin position="95"/>
        <end position="122"/>
    </location>
</feature>
<keyword evidence="11" id="KW-1185">Reference proteome</keyword>